<evidence type="ECO:0008006" key="8">
    <source>
        <dbReference type="Google" id="ProtNLM"/>
    </source>
</evidence>
<sequence>MFDHAYGNYMHVVKRSYCAHRSHLKLLQLLVATGRVRGQEPSRGDVDDALGKFSLTLIDSLDTLVEYARKALDFLWEKRQRSSNLVGVTINIHTGDWVRKDSGVGAGIDSYYEYLLKAYVLLGDD</sequence>
<dbReference type="OrthoDB" id="8118055at2759"/>
<evidence type="ECO:0000256" key="4">
    <source>
        <dbReference type="ARBA" id="ARBA00023180"/>
    </source>
</evidence>
<keyword evidence="4" id="KW-0325">Glycoprotein</keyword>
<comment type="caution">
    <text evidence="6">The sequence shown here is derived from an EMBL/GenBank/DDBJ whole genome shotgun (WGS) entry which is preliminary data.</text>
</comment>
<dbReference type="InterPro" id="IPR036026">
    <property type="entry name" value="Seven-hairpin_glycosidases"/>
</dbReference>
<keyword evidence="5" id="KW-0834">Unfolded protein response</keyword>
<comment type="subcellular location">
    <subcellularLocation>
        <location evidence="1">Endoplasmic reticulum</location>
    </subcellularLocation>
</comment>
<evidence type="ECO:0000313" key="6">
    <source>
        <dbReference type="EMBL" id="OBS75963.1"/>
    </source>
</evidence>
<proteinExistence type="inferred from homology"/>
<dbReference type="InterPro" id="IPR001382">
    <property type="entry name" value="Glyco_hydro_47"/>
</dbReference>
<dbReference type="PANTHER" id="PTHR45679">
    <property type="entry name" value="ER DEGRADATION-ENHANCING ALPHA-MANNOSIDASE-LIKE PROTEIN 2"/>
    <property type="match status" value="1"/>
</dbReference>
<dbReference type="GO" id="GO:0005975">
    <property type="term" value="P:carbohydrate metabolic process"/>
    <property type="evidence" value="ECO:0007669"/>
    <property type="project" value="InterPro"/>
</dbReference>
<dbReference type="GO" id="GO:0004571">
    <property type="term" value="F:mannosyl-oligosaccharide 1,2-alpha-mannosidase activity"/>
    <property type="evidence" value="ECO:0007669"/>
    <property type="project" value="InterPro"/>
</dbReference>
<evidence type="ECO:0000256" key="2">
    <source>
        <dbReference type="ARBA" id="ARBA00007658"/>
    </source>
</evidence>
<dbReference type="Proteomes" id="UP000092124">
    <property type="component" value="Unassembled WGS sequence"/>
</dbReference>
<dbReference type="AlphaFoldDB" id="A0A1A6HBM2"/>
<protein>
    <recommendedName>
        <fullName evidence="8">Alpha-1,2-Mannosidase</fullName>
    </recommendedName>
</protein>
<reference evidence="6 7" key="1">
    <citation type="submission" date="2016-06" db="EMBL/GenBank/DDBJ databases">
        <title>The Draft Genome Sequence and Annotation of the Desert Woodrat Neotoma lepida.</title>
        <authorList>
            <person name="Campbell M."/>
            <person name="Oakeson K.F."/>
            <person name="Yandell M."/>
            <person name="Halpert J.R."/>
            <person name="Dearing D."/>
        </authorList>
    </citation>
    <scope>NUCLEOTIDE SEQUENCE [LARGE SCALE GENOMIC DNA]</scope>
    <source>
        <strain evidence="6">417</strain>
        <tissue evidence="6">Liver</tissue>
    </source>
</reference>
<dbReference type="InterPro" id="IPR044674">
    <property type="entry name" value="EDEM1/2/3"/>
</dbReference>
<evidence type="ECO:0000256" key="3">
    <source>
        <dbReference type="ARBA" id="ARBA00022824"/>
    </source>
</evidence>
<name>A0A1A6HBM2_NEOLE</name>
<gene>
    <name evidence="6" type="ORF">A6R68_17584</name>
</gene>
<accession>A0A1A6HBM2</accession>
<keyword evidence="3" id="KW-0256">Endoplasmic reticulum</keyword>
<dbReference type="GO" id="GO:1904380">
    <property type="term" value="P:endoplasmic reticulum mannose trimming"/>
    <property type="evidence" value="ECO:0007669"/>
    <property type="project" value="InterPro"/>
</dbReference>
<dbReference type="GO" id="GO:0005509">
    <property type="term" value="F:calcium ion binding"/>
    <property type="evidence" value="ECO:0007669"/>
    <property type="project" value="InterPro"/>
</dbReference>
<dbReference type="InterPro" id="IPR012341">
    <property type="entry name" value="6hp_glycosidase-like_sf"/>
</dbReference>
<dbReference type="SUPFAM" id="SSF48225">
    <property type="entry name" value="Seven-hairpin glycosidases"/>
    <property type="match status" value="1"/>
</dbReference>
<evidence type="ECO:0000313" key="7">
    <source>
        <dbReference type="Proteomes" id="UP000092124"/>
    </source>
</evidence>
<dbReference type="Pfam" id="PF01532">
    <property type="entry name" value="Glyco_hydro_47"/>
    <property type="match status" value="1"/>
</dbReference>
<dbReference type="Gene3D" id="1.50.10.10">
    <property type="match status" value="1"/>
</dbReference>
<evidence type="ECO:0000256" key="5">
    <source>
        <dbReference type="ARBA" id="ARBA00023230"/>
    </source>
</evidence>
<keyword evidence="7" id="KW-1185">Reference proteome</keyword>
<dbReference type="GO" id="GO:0006986">
    <property type="term" value="P:response to unfolded protein"/>
    <property type="evidence" value="ECO:0007669"/>
    <property type="project" value="UniProtKB-KW"/>
</dbReference>
<feature type="non-terminal residue" evidence="6">
    <location>
        <position position="125"/>
    </location>
</feature>
<dbReference type="PANTHER" id="PTHR45679:SF2">
    <property type="entry name" value="ER DEGRADATION-ENHANCING ALPHA-MANNOSIDASE-LIKE PROTEIN 3"/>
    <property type="match status" value="1"/>
</dbReference>
<dbReference type="EMBL" id="LZPO01035113">
    <property type="protein sequence ID" value="OBS75963.1"/>
    <property type="molecule type" value="Genomic_DNA"/>
</dbReference>
<dbReference type="STRING" id="56216.A0A1A6HBM2"/>
<comment type="similarity">
    <text evidence="2">Belongs to the glycosyl hydrolase 47 family.</text>
</comment>
<dbReference type="GO" id="GO:0044322">
    <property type="term" value="C:endoplasmic reticulum quality control compartment"/>
    <property type="evidence" value="ECO:0007669"/>
    <property type="project" value="GOC"/>
</dbReference>
<organism evidence="6 7">
    <name type="scientific">Neotoma lepida</name>
    <name type="common">Desert woodrat</name>
    <dbReference type="NCBI Taxonomy" id="56216"/>
    <lineage>
        <taxon>Eukaryota</taxon>
        <taxon>Metazoa</taxon>
        <taxon>Chordata</taxon>
        <taxon>Craniata</taxon>
        <taxon>Vertebrata</taxon>
        <taxon>Euteleostomi</taxon>
        <taxon>Mammalia</taxon>
        <taxon>Eutheria</taxon>
        <taxon>Euarchontoglires</taxon>
        <taxon>Glires</taxon>
        <taxon>Rodentia</taxon>
        <taxon>Myomorpha</taxon>
        <taxon>Muroidea</taxon>
        <taxon>Cricetidae</taxon>
        <taxon>Neotominae</taxon>
        <taxon>Neotoma</taxon>
    </lineage>
</organism>
<dbReference type="GO" id="GO:0016020">
    <property type="term" value="C:membrane"/>
    <property type="evidence" value="ECO:0007669"/>
    <property type="project" value="InterPro"/>
</dbReference>
<evidence type="ECO:0000256" key="1">
    <source>
        <dbReference type="ARBA" id="ARBA00004240"/>
    </source>
</evidence>